<dbReference type="InterPro" id="IPR000195">
    <property type="entry name" value="Rab-GAP-TBC_dom"/>
</dbReference>
<name>A0A7U2F906_PHANO</name>
<dbReference type="PANTHER" id="PTHR22957">
    <property type="entry name" value="TBC1 DOMAIN FAMILY MEMBER GTPASE-ACTIVATING PROTEIN"/>
    <property type="match status" value="1"/>
</dbReference>
<dbReference type="SMART" id="SM00164">
    <property type="entry name" value="TBC"/>
    <property type="match status" value="1"/>
</dbReference>
<dbReference type="SUPFAM" id="SSF47923">
    <property type="entry name" value="Ypt/Rab-GAP domain of gyp1p"/>
    <property type="match status" value="2"/>
</dbReference>
<feature type="region of interest" description="Disordered" evidence="1">
    <location>
        <begin position="122"/>
        <end position="155"/>
    </location>
</feature>
<dbReference type="Gene3D" id="1.10.472.80">
    <property type="entry name" value="Ypt/Rab-GAP domain of gyp1p, domain 3"/>
    <property type="match status" value="1"/>
</dbReference>
<dbReference type="AlphaFoldDB" id="A0A7U2F906"/>
<keyword evidence="4" id="KW-1185">Reference proteome</keyword>
<dbReference type="FunFam" id="1.10.472.80:FF:000026">
    <property type="entry name" value="Mitotic check point protein (Bub2)"/>
    <property type="match status" value="1"/>
</dbReference>
<dbReference type="Proteomes" id="UP000663193">
    <property type="component" value="Chromosome 8"/>
</dbReference>
<dbReference type="EMBL" id="CP069030">
    <property type="protein sequence ID" value="QRC98629.1"/>
    <property type="molecule type" value="Genomic_DNA"/>
</dbReference>
<dbReference type="OMA" id="MEGVHKG"/>
<dbReference type="PANTHER" id="PTHR22957:SF263">
    <property type="entry name" value="MITOTIC CHECK POINT PROTEIN BUB2"/>
    <property type="match status" value="1"/>
</dbReference>
<proteinExistence type="predicted"/>
<evidence type="ECO:0000313" key="4">
    <source>
        <dbReference type="Proteomes" id="UP000663193"/>
    </source>
</evidence>
<protein>
    <recommendedName>
        <fullName evidence="2">Rab-GAP TBC domain-containing protein</fullName>
    </recommendedName>
</protein>
<accession>A0A7U2F906</accession>
<gene>
    <name evidence="3" type="ORF">JI435_046760</name>
</gene>
<dbReference type="InterPro" id="IPR035969">
    <property type="entry name" value="Rab-GAP_TBC_sf"/>
</dbReference>
<dbReference type="PROSITE" id="PS50086">
    <property type="entry name" value="TBC_RABGAP"/>
    <property type="match status" value="1"/>
</dbReference>
<dbReference type="Gene3D" id="1.10.8.270">
    <property type="entry name" value="putative rabgap domain of human tbc1 domain family member 14 like domains"/>
    <property type="match status" value="2"/>
</dbReference>
<feature type="compositionally biased region" description="Polar residues" evidence="1">
    <location>
        <begin position="135"/>
        <end position="155"/>
    </location>
</feature>
<sequence>MTNLDVLLLKGASSDNPEESLRELRYAILTDGIPANSDGMSELRIYVWLILLNASPLRTDVYLDLIRQGASPAHAKITNDTFRTFQGDPLFRRRVTQNSITRVLNAVAWRLNDAHEARVNGWQSPPTLSEFGGSPDTSFMSRTNGTRTEASTTNDAEQIGYVQGMNVLCGPFLYASRSEVEAFTGFEKLITSECPGYVRGSMEGVHKGLALVDRVLEVVDQKLYAHLMAHRMEARIWAFASVLTMCACTPPLTEVLRLWDFLFAYGPHLNILCIVAQLVLIRTSILESPSPNQILRSLPNLVAKDIIGVAMSFAGKIPEDMYAEIINHAK</sequence>
<dbReference type="VEuPathDB" id="FungiDB:JI435_046760"/>
<dbReference type="OrthoDB" id="10263206at2759"/>
<evidence type="ECO:0000313" key="3">
    <source>
        <dbReference type="EMBL" id="QRC98629.1"/>
    </source>
</evidence>
<evidence type="ECO:0000256" key="1">
    <source>
        <dbReference type="SAM" id="MobiDB-lite"/>
    </source>
</evidence>
<dbReference type="FunFam" id="1.10.8.270:FF:000039">
    <property type="entry name" value="Cell division control protein 16"/>
    <property type="match status" value="1"/>
</dbReference>
<reference evidence="4" key="1">
    <citation type="journal article" date="2021" name="BMC Genomics">
        <title>Chromosome-level genome assembly and manually-curated proteome of model necrotroph Parastagonospora nodorum Sn15 reveals a genome-wide trove of candidate effector homologs, and redundancy of virulence-related functions within an accessory chromosome.</title>
        <authorList>
            <person name="Bertazzoni S."/>
            <person name="Jones D.A.B."/>
            <person name="Phan H.T."/>
            <person name="Tan K.-C."/>
            <person name="Hane J.K."/>
        </authorList>
    </citation>
    <scope>NUCLEOTIDE SEQUENCE [LARGE SCALE GENOMIC DNA]</scope>
    <source>
        <strain evidence="4">SN15 / ATCC MYA-4574 / FGSC 10173)</strain>
    </source>
</reference>
<feature type="domain" description="Rab-GAP TBC" evidence="2">
    <location>
        <begin position="38"/>
        <end position="266"/>
    </location>
</feature>
<organism evidence="3 4">
    <name type="scientific">Phaeosphaeria nodorum (strain SN15 / ATCC MYA-4574 / FGSC 10173)</name>
    <name type="common">Glume blotch fungus</name>
    <name type="synonym">Parastagonospora nodorum</name>
    <dbReference type="NCBI Taxonomy" id="321614"/>
    <lineage>
        <taxon>Eukaryota</taxon>
        <taxon>Fungi</taxon>
        <taxon>Dikarya</taxon>
        <taxon>Ascomycota</taxon>
        <taxon>Pezizomycotina</taxon>
        <taxon>Dothideomycetes</taxon>
        <taxon>Pleosporomycetidae</taxon>
        <taxon>Pleosporales</taxon>
        <taxon>Pleosporineae</taxon>
        <taxon>Phaeosphaeriaceae</taxon>
        <taxon>Parastagonospora</taxon>
    </lineage>
</organism>
<evidence type="ECO:0000259" key="2">
    <source>
        <dbReference type="PROSITE" id="PS50086"/>
    </source>
</evidence>
<dbReference type="Pfam" id="PF00566">
    <property type="entry name" value="RabGAP-TBC"/>
    <property type="match status" value="1"/>
</dbReference>